<name>A0A2T2XCF9_9FIRM</name>
<dbReference type="AlphaFoldDB" id="A0A2T2XCF9"/>
<dbReference type="GO" id="GO:0004803">
    <property type="term" value="F:transposase activity"/>
    <property type="evidence" value="ECO:0007669"/>
    <property type="project" value="InterPro"/>
</dbReference>
<dbReference type="GO" id="GO:0006313">
    <property type="term" value="P:DNA transposition"/>
    <property type="evidence" value="ECO:0007669"/>
    <property type="project" value="InterPro"/>
</dbReference>
<feature type="domain" description="Transposase IS110-like N-terminal" evidence="1">
    <location>
        <begin position="9"/>
        <end position="156"/>
    </location>
</feature>
<dbReference type="GO" id="GO:0003677">
    <property type="term" value="F:DNA binding"/>
    <property type="evidence" value="ECO:0007669"/>
    <property type="project" value="InterPro"/>
</dbReference>
<dbReference type="Pfam" id="PF01548">
    <property type="entry name" value="DEDD_Tnp_IS110"/>
    <property type="match status" value="1"/>
</dbReference>
<evidence type="ECO:0000259" key="1">
    <source>
        <dbReference type="Pfam" id="PF01548"/>
    </source>
</evidence>
<protein>
    <recommendedName>
        <fullName evidence="1">Transposase IS110-like N-terminal domain-containing protein</fullName>
    </recommendedName>
</protein>
<dbReference type="InterPro" id="IPR047650">
    <property type="entry name" value="Transpos_IS110"/>
</dbReference>
<dbReference type="PANTHER" id="PTHR33055">
    <property type="entry name" value="TRANSPOSASE FOR INSERTION SEQUENCE ELEMENT IS1111A"/>
    <property type="match status" value="1"/>
</dbReference>
<comment type="caution">
    <text evidence="2">The sequence shown here is derived from an EMBL/GenBank/DDBJ whole genome shotgun (WGS) entry which is preliminary data.</text>
</comment>
<sequence>MEVLYPRCAGLDVHKKTVVACVCHTDGRGRVTLTVRTWETTTPALLALHAWLAQEGITHVAMESTGSYWKPVYNLLESSFTTWVVNPAHMKNVPGRKTDIKDAEWISDLLRHGLLTPSFIPDKPQRELRELTRQRTRWLAERSREVNRIQKVLEGANIKLSSVATDVLGVSGRAMIAGLIAGDASPEALADLARGRLKQNSQLS</sequence>
<accession>A0A2T2XCF9</accession>
<reference evidence="2 3" key="1">
    <citation type="journal article" date="2014" name="BMC Genomics">
        <title>Comparison of environmental and isolate Sulfobacillus genomes reveals diverse carbon, sulfur, nitrogen, and hydrogen metabolisms.</title>
        <authorList>
            <person name="Justice N.B."/>
            <person name="Norman A."/>
            <person name="Brown C.T."/>
            <person name="Singh A."/>
            <person name="Thomas B.C."/>
            <person name="Banfield J.F."/>
        </authorList>
    </citation>
    <scope>NUCLEOTIDE SEQUENCE [LARGE SCALE GENOMIC DNA]</scope>
    <source>
        <strain evidence="2">AMDSBA4</strain>
    </source>
</reference>
<dbReference type="EMBL" id="PXYW01000049">
    <property type="protein sequence ID" value="PSR32203.1"/>
    <property type="molecule type" value="Genomic_DNA"/>
</dbReference>
<proteinExistence type="predicted"/>
<dbReference type="InterPro" id="IPR002525">
    <property type="entry name" value="Transp_IS110-like_N"/>
</dbReference>
<gene>
    <name evidence="2" type="ORF">C7B46_15420</name>
</gene>
<evidence type="ECO:0000313" key="3">
    <source>
        <dbReference type="Proteomes" id="UP000242972"/>
    </source>
</evidence>
<evidence type="ECO:0000313" key="2">
    <source>
        <dbReference type="EMBL" id="PSR32203.1"/>
    </source>
</evidence>
<dbReference type="NCBIfam" id="NF033542">
    <property type="entry name" value="transpos_IS110"/>
    <property type="match status" value="1"/>
</dbReference>
<organism evidence="2 3">
    <name type="scientific">Sulfobacillus benefaciens</name>
    <dbReference type="NCBI Taxonomy" id="453960"/>
    <lineage>
        <taxon>Bacteria</taxon>
        <taxon>Bacillati</taxon>
        <taxon>Bacillota</taxon>
        <taxon>Clostridia</taxon>
        <taxon>Eubacteriales</taxon>
        <taxon>Clostridiales Family XVII. Incertae Sedis</taxon>
        <taxon>Sulfobacillus</taxon>
    </lineage>
</organism>
<dbReference type="Proteomes" id="UP000242972">
    <property type="component" value="Unassembled WGS sequence"/>
</dbReference>